<comment type="caution">
    <text evidence="2">The sequence shown here is derived from an EMBL/GenBank/DDBJ whole genome shotgun (WGS) entry which is preliminary data.</text>
</comment>
<evidence type="ECO:0000313" key="3">
    <source>
        <dbReference type="Proteomes" id="UP001596435"/>
    </source>
</evidence>
<protein>
    <submittedName>
        <fullName evidence="2">Uncharacterized protein</fullName>
    </submittedName>
</protein>
<dbReference type="Proteomes" id="UP001596435">
    <property type="component" value="Unassembled WGS sequence"/>
</dbReference>
<name>A0ABW2G4F7_9ACTN</name>
<accession>A0ABW2G4F7</accession>
<feature type="region of interest" description="Disordered" evidence="1">
    <location>
        <begin position="136"/>
        <end position="164"/>
    </location>
</feature>
<dbReference type="EMBL" id="JBHTAJ010000059">
    <property type="protein sequence ID" value="MFC7183092.1"/>
    <property type="molecule type" value="Genomic_DNA"/>
</dbReference>
<dbReference type="RefSeq" id="WP_345703988.1">
    <property type="nucleotide sequence ID" value="NZ_BAABKV010000001.1"/>
</dbReference>
<keyword evidence="3" id="KW-1185">Reference proteome</keyword>
<evidence type="ECO:0000256" key="1">
    <source>
        <dbReference type="SAM" id="MobiDB-lite"/>
    </source>
</evidence>
<gene>
    <name evidence="2" type="ORF">ACFQMG_26430</name>
</gene>
<reference evidence="3" key="1">
    <citation type="journal article" date="2019" name="Int. J. Syst. Evol. Microbiol.">
        <title>The Global Catalogue of Microorganisms (GCM) 10K type strain sequencing project: providing services to taxonomists for standard genome sequencing and annotation.</title>
        <authorList>
            <consortium name="The Broad Institute Genomics Platform"/>
            <consortium name="The Broad Institute Genome Sequencing Center for Infectious Disease"/>
            <person name="Wu L."/>
            <person name="Ma J."/>
        </authorList>
    </citation>
    <scope>NUCLEOTIDE SEQUENCE [LARGE SCALE GENOMIC DNA]</scope>
    <source>
        <strain evidence="3">CGMCC 1.12859</strain>
    </source>
</reference>
<evidence type="ECO:0000313" key="2">
    <source>
        <dbReference type="EMBL" id="MFC7183092.1"/>
    </source>
</evidence>
<organism evidence="2 3">
    <name type="scientific">Kitasatospora paranensis</name>
    <dbReference type="NCBI Taxonomy" id="258053"/>
    <lineage>
        <taxon>Bacteria</taxon>
        <taxon>Bacillati</taxon>
        <taxon>Actinomycetota</taxon>
        <taxon>Actinomycetes</taxon>
        <taxon>Kitasatosporales</taxon>
        <taxon>Streptomycetaceae</taxon>
        <taxon>Kitasatospora</taxon>
    </lineage>
</organism>
<sequence>MNADAPSHLPVEDLVDQVVDAMVRTREWTAGRLLLDELEHRGEDAVWEAALLLLAVLASGPVYGLPERAGVDHLRAVARSTPDPVTALVLELQAEHRDAGQAAAREVWEQADTEVRQAGLLQLLVVVCSAVGSDHGRLRPRSAHPRADHGPDQGTHPVRPTGCLAHPGAAVLTARRA</sequence>
<proteinExistence type="predicted"/>